<evidence type="ECO:0000256" key="1">
    <source>
        <dbReference type="SAM" id="MobiDB-lite"/>
    </source>
</evidence>
<evidence type="ECO:0000313" key="2">
    <source>
        <dbReference type="EMBL" id="VDM64057.1"/>
    </source>
</evidence>
<protein>
    <submittedName>
        <fullName evidence="4">Transposase</fullName>
    </submittedName>
</protein>
<dbReference type="EMBL" id="UYYA01005054">
    <property type="protein sequence ID" value="VDM64057.1"/>
    <property type="molecule type" value="Genomic_DNA"/>
</dbReference>
<organism evidence="4">
    <name type="scientific">Angiostrongylus costaricensis</name>
    <name type="common">Nematode worm</name>
    <dbReference type="NCBI Taxonomy" id="334426"/>
    <lineage>
        <taxon>Eukaryota</taxon>
        <taxon>Metazoa</taxon>
        <taxon>Ecdysozoa</taxon>
        <taxon>Nematoda</taxon>
        <taxon>Chromadorea</taxon>
        <taxon>Rhabditida</taxon>
        <taxon>Rhabditina</taxon>
        <taxon>Rhabditomorpha</taxon>
        <taxon>Strongyloidea</taxon>
        <taxon>Metastrongylidae</taxon>
        <taxon>Angiostrongylus</taxon>
    </lineage>
</organism>
<sequence>MIGLRLNLTKTMLMKNGWVSYAPFTLNGTNIAECSSYVYLSREISMMNGLAPELSRRKRAVWRAFKSIEDVVQRTENIQLRAYLFDSTVVRALRYGKKPGRCVSRMKSHSALSDAQSKGRYQEYPAPHK</sequence>
<dbReference type="Proteomes" id="UP000267027">
    <property type="component" value="Unassembled WGS sequence"/>
</dbReference>
<dbReference type="OrthoDB" id="6774867at2759"/>
<accession>A0A0R3Q0L4</accession>
<reference evidence="2 3" key="2">
    <citation type="submission" date="2018-11" db="EMBL/GenBank/DDBJ databases">
        <authorList>
            <consortium name="Pathogen Informatics"/>
        </authorList>
    </citation>
    <scope>NUCLEOTIDE SEQUENCE [LARGE SCALE GENOMIC DNA]</scope>
    <source>
        <strain evidence="2 3">Costa Rica</strain>
    </source>
</reference>
<evidence type="ECO:0000313" key="4">
    <source>
        <dbReference type="WBParaSite" id="ACOC_0001247101-mRNA-1"/>
    </source>
</evidence>
<proteinExistence type="predicted"/>
<keyword evidence="3" id="KW-1185">Reference proteome</keyword>
<reference evidence="4" key="1">
    <citation type="submission" date="2017-02" db="UniProtKB">
        <authorList>
            <consortium name="WormBaseParasite"/>
        </authorList>
    </citation>
    <scope>IDENTIFICATION</scope>
</reference>
<dbReference type="WBParaSite" id="ACOC_0001247101-mRNA-1">
    <property type="protein sequence ID" value="ACOC_0001247101-mRNA-1"/>
    <property type="gene ID" value="ACOC_0001247101"/>
</dbReference>
<evidence type="ECO:0000313" key="3">
    <source>
        <dbReference type="Proteomes" id="UP000267027"/>
    </source>
</evidence>
<feature type="region of interest" description="Disordered" evidence="1">
    <location>
        <begin position="104"/>
        <end position="129"/>
    </location>
</feature>
<dbReference type="OMA" id="RYQEYPA"/>
<dbReference type="AlphaFoldDB" id="A0A0R3Q0L4"/>
<name>A0A0R3Q0L4_ANGCS</name>
<gene>
    <name evidence="2" type="ORF">ACOC_LOCUS12472</name>
</gene>